<gene>
    <name evidence="2" type="ORF">MC378_04270</name>
</gene>
<dbReference type="EMBL" id="JAKQYM010000002">
    <property type="protein sequence ID" value="MCI2228371.1"/>
    <property type="molecule type" value="Genomic_DNA"/>
</dbReference>
<protein>
    <recommendedName>
        <fullName evidence="4">Outer membrane protein beta-barrel domain-containing protein</fullName>
    </recommendedName>
</protein>
<proteinExistence type="predicted"/>
<feature type="chain" id="PRO_5040816896" description="Outer membrane protein beta-barrel domain-containing protein" evidence="1">
    <location>
        <begin position="21"/>
        <end position="157"/>
    </location>
</feature>
<feature type="signal peptide" evidence="1">
    <location>
        <begin position="1"/>
        <end position="20"/>
    </location>
</feature>
<keyword evidence="3" id="KW-1185">Reference proteome</keyword>
<dbReference type="SUPFAM" id="SSF56925">
    <property type="entry name" value="OMPA-like"/>
    <property type="match status" value="1"/>
</dbReference>
<name>A0A9X2AIA5_9FLAO</name>
<dbReference type="Proteomes" id="UP001139369">
    <property type="component" value="Unassembled WGS sequence"/>
</dbReference>
<evidence type="ECO:0008006" key="4">
    <source>
        <dbReference type="Google" id="ProtNLM"/>
    </source>
</evidence>
<comment type="caution">
    <text evidence="2">The sequence shown here is derived from an EMBL/GenBank/DDBJ whole genome shotgun (WGS) entry which is preliminary data.</text>
</comment>
<dbReference type="InterPro" id="IPR011250">
    <property type="entry name" value="OMP/PagP_B-barrel"/>
</dbReference>
<dbReference type="AlphaFoldDB" id="A0A9X2AIA5"/>
<reference evidence="2" key="1">
    <citation type="submission" date="2022-02" db="EMBL/GenBank/DDBJ databases">
        <title>Polaribacter sp. MSW13, isolated from seawater.</title>
        <authorList>
            <person name="Kristyanto S."/>
            <person name="Jung J."/>
            <person name="Jeon C.O."/>
        </authorList>
    </citation>
    <scope>NUCLEOTIDE SEQUENCE</scope>
    <source>
        <strain evidence="2">MSW13</strain>
    </source>
</reference>
<accession>A0A9X2AIA5</accession>
<evidence type="ECO:0000256" key="1">
    <source>
        <dbReference type="SAM" id="SignalP"/>
    </source>
</evidence>
<dbReference type="RefSeq" id="WP_242177484.1">
    <property type="nucleotide sequence ID" value="NZ_JAKQYM010000002.1"/>
</dbReference>
<organism evidence="2 3">
    <name type="scientific">Polaribacter marinus</name>
    <dbReference type="NCBI Taxonomy" id="2916838"/>
    <lineage>
        <taxon>Bacteria</taxon>
        <taxon>Pseudomonadati</taxon>
        <taxon>Bacteroidota</taxon>
        <taxon>Flavobacteriia</taxon>
        <taxon>Flavobacteriales</taxon>
        <taxon>Flavobacteriaceae</taxon>
    </lineage>
</organism>
<keyword evidence="1" id="KW-0732">Signal</keyword>
<evidence type="ECO:0000313" key="2">
    <source>
        <dbReference type="EMBL" id="MCI2228371.1"/>
    </source>
</evidence>
<sequence>MKKVLLIAAFAIFGLGTVNAQGGFSGGVNLGIPVGDVSDFSSFSFGVDLNYMFNADEDFTYGAAAGYQNYSGKDGFDSTGFIPLAVVGRYAVSDKFSLGADVGYALGASTGNDGGFYYRPMVVYGLSDSMNLNASYSGVSVTGGTYSNIGLGIMFDF</sequence>
<evidence type="ECO:0000313" key="3">
    <source>
        <dbReference type="Proteomes" id="UP001139369"/>
    </source>
</evidence>